<accession>A0ABR1CPT8</accession>
<keyword evidence="11" id="KW-0443">Lipid metabolism</keyword>
<evidence type="ECO:0000256" key="11">
    <source>
        <dbReference type="ARBA" id="ARBA00023098"/>
    </source>
</evidence>
<evidence type="ECO:0000256" key="12">
    <source>
        <dbReference type="ARBA" id="ARBA00023136"/>
    </source>
</evidence>
<dbReference type="PANTHER" id="PTHR10556">
    <property type="entry name" value="3-OXO-5-ALPHA-STEROID 4-DEHYDROGENASE"/>
    <property type="match status" value="1"/>
</dbReference>
<organism evidence="15 16">
    <name type="scientific">Necator americanus</name>
    <name type="common">Human hookworm</name>
    <dbReference type="NCBI Taxonomy" id="51031"/>
    <lineage>
        <taxon>Eukaryota</taxon>
        <taxon>Metazoa</taxon>
        <taxon>Ecdysozoa</taxon>
        <taxon>Nematoda</taxon>
        <taxon>Chromadorea</taxon>
        <taxon>Rhabditida</taxon>
        <taxon>Rhabditina</taxon>
        <taxon>Rhabditomorpha</taxon>
        <taxon>Strongyloidea</taxon>
        <taxon>Ancylostomatidae</taxon>
        <taxon>Bunostominae</taxon>
        <taxon>Necator</taxon>
    </lineage>
</organism>
<evidence type="ECO:0000313" key="16">
    <source>
        <dbReference type="Proteomes" id="UP001303046"/>
    </source>
</evidence>
<feature type="transmembrane region" description="Helical" evidence="13">
    <location>
        <begin position="142"/>
        <end position="158"/>
    </location>
</feature>
<keyword evidence="9 13" id="KW-1133">Transmembrane helix</keyword>
<reference evidence="15 16" key="1">
    <citation type="submission" date="2023-08" db="EMBL/GenBank/DDBJ databases">
        <title>A Necator americanus chromosomal reference genome.</title>
        <authorList>
            <person name="Ilik V."/>
            <person name="Petrzelkova K.J."/>
            <person name="Pardy F."/>
            <person name="Fuh T."/>
            <person name="Niatou-Singa F.S."/>
            <person name="Gouil Q."/>
            <person name="Baker L."/>
            <person name="Ritchie M.E."/>
            <person name="Jex A.R."/>
            <person name="Gazzola D."/>
            <person name="Li H."/>
            <person name="Toshio Fujiwara R."/>
            <person name="Zhan B."/>
            <person name="Aroian R.V."/>
            <person name="Pafco B."/>
            <person name="Schwarz E.M."/>
        </authorList>
    </citation>
    <scope>NUCLEOTIDE SEQUENCE [LARGE SCALE GENOMIC DNA]</scope>
    <source>
        <strain evidence="15 16">Aroian</strain>
        <tissue evidence="15">Whole animal</tissue>
    </source>
</reference>
<proteinExistence type="inferred from homology"/>
<evidence type="ECO:0000256" key="4">
    <source>
        <dbReference type="ARBA" id="ARBA00022692"/>
    </source>
</evidence>
<evidence type="ECO:0000256" key="2">
    <source>
        <dbReference type="ARBA" id="ARBA00004524"/>
    </source>
</evidence>
<evidence type="ECO:0000256" key="9">
    <source>
        <dbReference type="ARBA" id="ARBA00022989"/>
    </source>
</evidence>
<keyword evidence="6" id="KW-0256">Endoplasmic reticulum</keyword>
<keyword evidence="16" id="KW-1185">Reference proteome</keyword>
<sequence length="303" mass="34250">MLFGIPEPTVITWLSWLMIISGGFVMFSMILGKRAVYGRYTVNSAIVIPGRLAWVVQEFPSFAVPLYYIIGCQDTAGMVVLAAFLVHYFNRTFIYPLQIRSKNGTPWYICLSAFTFCSWNGYVQGSYHGQYYHPKGFFSHPLSYIGIGIFALGMYINMQSDSILRNLRRPGETGYKIPRGGMFEYVSGANFLGEMIEWTGYAIASGSLPAIAFAIFTASNIGPRAIHHHQWYLSKFPDYPKNRKADKIVLGKKFWKILEEVLAHPRNGGIEREKRLDPDLCGKMLQKFSEETLSGKEPISSSV</sequence>
<dbReference type="PROSITE" id="PS50244">
    <property type="entry name" value="S5A_REDUCTASE"/>
    <property type="match status" value="1"/>
</dbReference>
<comment type="subcellular location">
    <subcellularLocation>
        <location evidence="1">Endoplasmic reticulum membrane</location>
        <topology evidence="1">Multi-pass membrane protein</topology>
    </subcellularLocation>
    <subcellularLocation>
        <location evidence="2">Microsome membrane</location>
    </subcellularLocation>
</comment>
<evidence type="ECO:0000256" key="3">
    <source>
        <dbReference type="ARBA" id="ARBA00007742"/>
    </source>
</evidence>
<dbReference type="InterPro" id="IPR039357">
    <property type="entry name" value="SRD5A/TECR"/>
</dbReference>
<keyword evidence="10" id="KW-0560">Oxidoreductase</keyword>
<gene>
    <name evidence="15" type="primary">Necator_chrIII.g9451</name>
    <name evidence="15" type="ORF">RB195_008686</name>
</gene>
<evidence type="ECO:0000256" key="13">
    <source>
        <dbReference type="SAM" id="Phobius"/>
    </source>
</evidence>
<comment type="similarity">
    <text evidence="3">Belongs to the steroid 5-alpha reductase family.</text>
</comment>
<feature type="transmembrane region" description="Helical" evidence="13">
    <location>
        <begin position="106"/>
        <end position="122"/>
    </location>
</feature>
<feature type="transmembrane region" description="Helical" evidence="13">
    <location>
        <begin position="76"/>
        <end position="94"/>
    </location>
</feature>
<evidence type="ECO:0000256" key="8">
    <source>
        <dbReference type="ARBA" id="ARBA00022857"/>
    </source>
</evidence>
<keyword evidence="12 13" id="KW-0472">Membrane</keyword>
<dbReference type="EMBL" id="JAVFWL010000003">
    <property type="protein sequence ID" value="KAK6740368.1"/>
    <property type="molecule type" value="Genomic_DNA"/>
</dbReference>
<keyword evidence="8" id="KW-0521">NADP</keyword>
<protein>
    <recommendedName>
        <fullName evidence="14">3-oxo-5-alpha-steroid 4-dehydrogenase C-terminal domain-containing protein</fullName>
    </recommendedName>
</protein>
<evidence type="ECO:0000259" key="14">
    <source>
        <dbReference type="Pfam" id="PF02544"/>
    </source>
</evidence>
<keyword evidence="5" id="KW-0221">Differentiation</keyword>
<comment type="caution">
    <text evidence="15">The sequence shown here is derived from an EMBL/GenBank/DDBJ whole genome shotgun (WGS) entry which is preliminary data.</text>
</comment>
<name>A0ABR1CPT8_NECAM</name>
<dbReference type="PANTHER" id="PTHR10556:SF57">
    <property type="entry name" value="3-OXO-5-ALPHA-STEROID 4-DEHYDROGENASE 1"/>
    <property type="match status" value="1"/>
</dbReference>
<evidence type="ECO:0000256" key="7">
    <source>
        <dbReference type="ARBA" id="ARBA00022848"/>
    </source>
</evidence>
<feature type="transmembrane region" description="Helical" evidence="13">
    <location>
        <begin position="12"/>
        <end position="31"/>
    </location>
</feature>
<dbReference type="InterPro" id="IPR001104">
    <property type="entry name" value="3-oxo-5_a-steroid_4-DH_C"/>
</dbReference>
<feature type="domain" description="3-oxo-5-alpha-steroid 4-dehydrogenase C-terminal" evidence="14">
    <location>
        <begin position="105"/>
        <end position="245"/>
    </location>
</feature>
<dbReference type="Gene3D" id="1.20.120.1630">
    <property type="match status" value="1"/>
</dbReference>
<dbReference type="Proteomes" id="UP001303046">
    <property type="component" value="Unassembled WGS sequence"/>
</dbReference>
<dbReference type="Pfam" id="PF02544">
    <property type="entry name" value="Steroid_dh"/>
    <property type="match status" value="1"/>
</dbReference>
<evidence type="ECO:0000313" key="15">
    <source>
        <dbReference type="EMBL" id="KAK6740368.1"/>
    </source>
</evidence>
<keyword evidence="7" id="KW-0492">Microsome</keyword>
<evidence type="ECO:0000256" key="1">
    <source>
        <dbReference type="ARBA" id="ARBA00004477"/>
    </source>
</evidence>
<keyword evidence="4 13" id="KW-0812">Transmembrane</keyword>
<evidence type="ECO:0000256" key="5">
    <source>
        <dbReference type="ARBA" id="ARBA00022782"/>
    </source>
</evidence>
<evidence type="ECO:0000256" key="10">
    <source>
        <dbReference type="ARBA" id="ARBA00023002"/>
    </source>
</evidence>
<evidence type="ECO:0000256" key="6">
    <source>
        <dbReference type="ARBA" id="ARBA00022824"/>
    </source>
</evidence>